<keyword evidence="15" id="KW-1185">Reference proteome</keyword>
<evidence type="ECO:0000256" key="2">
    <source>
        <dbReference type="ARBA" id="ARBA00010072"/>
    </source>
</evidence>
<dbReference type="InterPro" id="IPR000515">
    <property type="entry name" value="MetI-like"/>
</dbReference>
<evidence type="ECO:0000256" key="8">
    <source>
        <dbReference type="ARBA" id="ARBA00023136"/>
    </source>
</evidence>
<feature type="domain" description="ABC transmembrane type-1" evidence="13">
    <location>
        <begin position="21"/>
        <end position="210"/>
    </location>
</feature>
<evidence type="ECO:0000256" key="10">
    <source>
        <dbReference type="ARBA" id="ARBA00062718"/>
    </source>
</evidence>
<feature type="transmembrane region" description="Helical" evidence="12">
    <location>
        <begin position="191"/>
        <end position="214"/>
    </location>
</feature>
<evidence type="ECO:0000256" key="7">
    <source>
        <dbReference type="ARBA" id="ARBA00022989"/>
    </source>
</evidence>
<keyword evidence="7 12" id="KW-1133">Transmembrane helix</keyword>
<dbReference type="RefSeq" id="WP_173144743.1">
    <property type="nucleotide sequence ID" value="NZ_CP053985.1"/>
</dbReference>
<dbReference type="Pfam" id="PF00528">
    <property type="entry name" value="BPD_transp_1"/>
    <property type="match status" value="1"/>
</dbReference>
<dbReference type="GO" id="GO:0006865">
    <property type="term" value="P:amino acid transport"/>
    <property type="evidence" value="ECO:0007669"/>
    <property type="project" value="UniProtKB-KW"/>
</dbReference>
<sequence>MNAMLDVSVIVKAWPFLLEGLGLSLLLTLVAMAGGLALGLLLALARLSGHALLAGAAAVYVNGFRAVPLILVIFWFYFMVPLIVGKPVGALPSALIAFTLFEAAYYSEIIRAGLQSVRPGQWQAAAASGLSRAQALRFVVLPQALRNMMPVLITQAIVLFQDTSLVYVISLRDFMTSTSIVANRDNRLIEMYLFAALVYFVLCASLSLAAHLAAKRRSAV</sequence>
<keyword evidence="8 12" id="KW-0472">Membrane</keyword>
<dbReference type="GO" id="GO:0022857">
    <property type="term" value="F:transmembrane transporter activity"/>
    <property type="evidence" value="ECO:0007669"/>
    <property type="project" value="InterPro"/>
</dbReference>
<evidence type="ECO:0000259" key="13">
    <source>
        <dbReference type="PROSITE" id="PS50928"/>
    </source>
</evidence>
<gene>
    <name evidence="14" type="ORF">FOC84_12775</name>
</gene>
<evidence type="ECO:0000256" key="5">
    <source>
        <dbReference type="ARBA" id="ARBA00022692"/>
    </source>
</evidence>
<feature type="transmembrane region" description="Helical" evidence="12">
    <location>
        <begin position="151"/>
        <end position="171"/>
    </location>
</feature>
<dbReference type="InterPro" id="IPR043429">
    <property type="entry name" value="ArtM/GltK/GlnP/TcyL/YhdX-like"/>
</dbReference>
<keyword evidence="4" id="KW-1003">Cell membrane</keyword>
<dbReference type="PANTHER" id="PTHR30614">
    <property type="entry name" value="MEMBRANE COMPONENT OF AMINO ACID ABC TRANSPORTER"/>
    <property type="match status" value="1"/>
</dbReference>
<dbReference type="AlphaFoldDB" id="A0A7D4E1B4"/>
<evidence type="ECO:0000256" key="1">
    <source>
        <dbReference type="ARBA" id="ARBA00004429"/>
    </source>
</evidence>
<evidence type="ECO:0000256" key="6">
    <source>
        <dbReference type="ARBA" id="ARBA00022970"/>
    </source>
</evidence>
<dbReference type="Gene3D" id="1.10.3720.10">
    <property type="entry name" value="MetI-like"/>
    <property type="match status" value="1"/>
</dbReference>
<dbReference type="PANTHER" id="PTHR30614:SF1">
    <property type="entry name" value="GLUTAMATE_ASPARTATE IMPORT PERMEASE PROTEIN GLTK"/>
    <property type="match status" value="1"/>
</dbReference>
<evidence type="ECO:0000256" key="3">
    <source>
        <dbReference type="ARBA" id="ARBA00022448"/>
    </source>
</evidence>
<comment type="subcellular location">
    <subcellularLocation>
        <location evidence="1">Cell inner membrane</location>
        <topology evidence="1">Multi-pass membrane protein</topology>
    </subcellularLocation>
    <subcellularLocation>
        <location evidence="12">Cell membrane</location>
        <topology evidence="12">Multi-pass membrane protein</topology>
    </subcellularLocation>
</comment>
<dbReference type="GO" id="GO:0043190">
    <property type="term" value="C:ATP-binding cassette (ABC) transporter complex"/>
    <property type="evidence" value="ECO:0007669"/>
    <property type="project" value="InterPro"/>
</dbReference>
<evidence type="ECO:0000313" key="15">
    <source>
        <dbReference type="Proteomes" id="UP000500970"/>
    </source>
</evidence>
<name>A0A7D4E1B4_9BURK</name>
<evidence type="ECO:0000256" key="4">
    <source>
        <dbReference type="ARBA" id="ARBA00022475"/>
    </source>
</evidence>
<comment type="function">
    <text evidence="9">Part of the ABC transporter complex GltIJKL involved in glutamate and aspartate uptake. Probably responsible for the translocation of the substrate across the membrane.</text>
</comment>
<comment type="similarity">
    <text evidence="2">Belongs to the binding-protein-dependent transport system permease family. HisMQ subfamily.</text>
</comment>
<evidence type="ECO:0000256" key="12">
    <source>
        <dbReference type="RuleBase" id="RU363032"/>
    </source>
</evidence>
<evidence type="ECO:0000256" key="9">
    <source>
        <dbReference type="ARBA" id="ARBA00060298"/>
    </source>
</evidence>
<dbReference type="InterPro" id="IPR035906">
    <property type="entry name" value="MetI-like_sf"/>
</dbReference>
<feature type="transmembrane region" description="Helical" evidence="12">
    <location>
        <begin position="20"/>
        <end position="44"/>
    </location>
</feature>
<dbReference type="InterPro" id="IPR010065">
    <property type="entry name" value="AA_ABC_transptr_permease_3TM"/>
</dbReference>
<evidence type="ECO:0000256" key="11">
    <source>
        <dbReference type="ARBA" id="ARBA00073645"/>
    </source>
</evidence>
<dbReference type="PROSITE" id="PS50928">
    <property type="entry name" value="ABC_TM1"/>
    <property type="match status" value="1"/>
</dbReference>
<dbReference type="CDD" id="cd06261">
    <property type="entry name" value="TM_PBP2"/>
    <property type="match status" value="1"/>
</dbReference>
<dbReference type="SUPFAM" id="SSF161098">
    <property type="entry name" value="MetI-like"/>
    <property type="match status" value="1"/>
</dbReference>
<dbReference type="Proteomes" id="UP000500970">
    <property type="component" value="Chromosome"/>
</dbReference>
<comment type="subunit">
    <text evidence="10">The complex is composed of two ATP-binding proteins (GltL), two transmembrane proteins (GltJ and GltK) and a solute-binding protein (GltI).</text>
</comment>
<dbReference type="FunFam" id="1.10.3720.10:FF:000006">
    <property type="entry name" value="Glutamate/aspartate ABC transporter, permease protein GltK"/>
    <property type="match status" value="1"/>
</dbReference>
<reference evidence="14 15" key="1">
    <citation type="submission" date="2020-05" db="EMBL/GenBank/DDBJ databases">
        <title>FDA dAtabase for Regulatory Grade micrObial Sequences (FDA-ARGOS): Supporting development and validation of Infectious Disease Dx tests.</title>
        <authorList>
            <person name="Sproer C."/>
            <person name="Gronow S."/>
            <person name="Severitt S."/>
            <person name="Schroder I."/>
            <person name="Tallon L."/>
            <person name="Sadzewicz L."/>
            <person name="Zhao X."/>
            <person name="Vavikolanu K."/>
            <person name="Mehta A."/>
            <person name="Aluvathingal J."/>
            <person name="Nadendla S."/>
            <person name="Myers T."/>
            <person name="Yan Y."/>
            <person name="Sichtig H."/>
        </authorList>
    </citation>
    <scope>NUCLEOTIDE SEQUENCE [LARGE SCALE GENOMIC DNA]</scope>
    <source>
        <strain evidence="14 15">FDAARGOS_790</strain>
    </source>
</reference>
<feature type="transmembrane region" description="Helical" evidence="12">
    <location>
        <begin position="51"/>
        <end position="77"/>
    </location>
</feature>
<dbReference type="NCBIfam" id="TIGR01726">
    <property type="entry name" value="HEQRo_perm_3TM"/>
    <property type="match status" value="1"/>
</dbReference>
<protein>
    <recommendedName>
        <fullName evidence="11">Glutamate/aspartate import permease protein GltK</fullName>
    </recommendedName>
</protein>
<dbReference type="EMBL" id="CP053985">
    <property type="protein sequence ID" value="QKH35770.1"/>
    <property type="molecule type" value="Genomic_DNA"/>
</dbReference>
<organism evidence="14 15">
    <name type="scientific">Achromobacter pestifer</name>
    <dbReference type="NCBI Taxonomy" id="1353889"/>
    <lineage>
        <taxon>Bacteria</taxon>
        <taxon>Pseudomonadati</taxon>
        <taxon>Pseudomonadota</taxon>
        <taxon>Betaproteobacteria</taxon>
        <taxon>Burkholderiales</taxon>
        <taxon>Alcaligenaceae</taxon>
        <taxon>Achromobacter</taxon>
    </lineage>
</organism>
<keyword evidence="6" id="KW-0029">Amino-acid transport</keyword>
<keyword evidence="3 12" id="KW-0813">Transport</keyword>
<dbReference type="KEGG" id="apes:FOC84_12775"/>
<accession>A0A7D4E1B4</accession>
<keyword evidence="5 12" id="KW-0812">Transmembrane</keyword>
<evidence type="ECO:0000313" key="14">
    <source>
        <dbReference type="EMBL" id="QKH35770.1"/>
    </source>
</evidence>
<proteinExistence type="inferred from homology"/>